<accession>A0ABU5Q8X6</accession>
<gene>
    <name evidence="1" type="ORF">VB248_09100</name>
</gene>
<evidence type="ECO:0000313" key="1">
    <source>
        <dbReference type="EMBL" id="MEA5139291.1"/>
    </source>
</evidence>
<dbReference type="InterPro" id="IPR029044">
    <property type="entry name" value="Nucleotide-diphossugar_trans"/>
</dbReference>
<comment type="caution">
    <text evidence="1">The sequence shown here is derived from an EMBL/GenBank/DDBJ whole genome shotgun (WGS) entry which is preliminary data.</text>
</comment>
<reference evidence="1 2" key="1">
    <citation type="submission" date="2023-12" db="EMBL/GenBank/DDBJ databases">
        <title>Novel species of the genus Arcicella isolated from rivers.</title>
        <authorList>
            <person name="Lu H."/>
        </authorList>
    </citation>
    <scope>NUCLEOTIDE SEQUENCE [LARGE SCALE GENOMIC DNA]</scope>
    <source>
        <strain evidence="1 2">KCTC 23307</strain>
    </source>
</reference>
<dbReference type="Proteomes" id="UP001302949">
    <property type="component" value="Unassembled WGS sequence"/>
</dbReference>
<organism evidence="1 2">
    <name type="scientific">Arcicella rigui</name>
    <dbReference type="NCBI Taxonomy" id="797020"/>
    <lineage>
        <taxon>Bacteria</taxon>
        <taxon>Pseudomonadati</taxon>
        <taxon>Bacteroidota</taxon>
        <taxon>Cytophagia</taxon>
        <taxon>Cytophagales</taxon>
        <taxon>Flectobacillaceae</taxon>
        <taxon>Arcicella</taxon>
    </lineage>
</organism>
<keyword evidence="1" id="KW-0808">Transferase</keyword>
<dbReference type="PANTHER" id="PTHR21485:SF6">
    <property type="entry name" value="N-ACYLNEURAMINATE CYTIDYLYLTRANSFERASE-RELATED"/>
    <property type="match status" value="1"/>
</dbReference>
<name>A0ABU5Q8X6_9BACT</name>
<dbReference type="RefSeq" id="WP_323296453.1">
    <property type="nucleotide sequence ID" value="NZ_JAYFUM010000009.1"/>
</dbReference>
<keyword evidence="2" id="KW-1185">Reference proteome</keyword>
<dbReference type="Pfam" id="PF02348">
    <property type="entry name" value="CTP_transf_3"/>
    <property type="match status" value="1"/>
</dbReference>
<dbReference type="InterPro" id="IPR003329">
    <property type="entry name" value="Cytidylyl_trans"/>
</dbReference>
<dbReference type="PANTHER" id="PTHR21485">
    <property type="entry name" value="HAD SUPERFAMILY MEMBERS CMAS AND KDSC"/>
    <property type="match status" value="1"/>
</dbReference>
<protein>
    <submittedName>
        <fullName evidence="1">Acylneuraminate cytidylyltransferase family protein</fullName>
        <ecNumber evidence="1">2.7.7.-</ecNumber>
    </submittedName>
</protein>
<dbReference type="EC" id="2.7.7.-" evidence="1"/>
<evidence type="ECO:0000313" key="2">
    <source>
        <dbReference type="Proteomes" id="UP001302949"/>
    </source>
</evidence>
<dbReference type="EMBL" id="JAYFUM010000009">
    <property type="protein sequence ID" value="MEA5139291.1"/>
    <property type="molecule type" value="Genomic_DNA"/>
</dbReference>
<dbReference type="InterPro" id="IPR050793">
    <property type="entry name" value="CMP-NeuNAc_synthase"/>
</dbReference>
<dbReference type="Gene3D" id="3.90.550.10">
    <property type="entry name" value="Spore Coat Polysaccharide Biosynthesis Protein SpsA, Chain A"/>
    <property type="match status" value="1"/>
</dbReference>
<dbReference type="CDD" id="cd02513">
    <property type="entry name" value="CMP-NeuAc_Synthase"/>
    <property type="match status" value="1"/>
</dbReference>
<dbReference type="SUPFAM" id="SSF53448">
    <property type="entry name" value="Nucleotide-diphospho-sugar transferases"/>
    <property type="match status" value="1"/>
</dbReference>
<keyword evidence="1" id="KW-0548">Nucleotidyltransferase</keyword>
<sequence>MKYKVVAIVPMRHSSERVKGKNYRDFAGKPLFHRIIESLLACDKIDKVVIDTDSPTIIEQTATLFPEVLVLERPEHLRDGAIPMNNVLLNTCNSIESEFYLQTHSTNPLLSPETIAKGIDEFMKSYPIYDSMFSVTRLQQRLWDPLARAINHNPAILLRTQDLPPTYMENSCMYLFTKETLIKKFNRIGDRPFMYEIEEVEAQDIDVELNFKVAEFLFKELYPGK</sequence>
<proteinExistence type="predicted"/>
<dbReference type="GO" id="GO:0016779">
    <property type="term" value="F:nucleotidyltransferase activity"/>
    <property type="evidence" value="ECO:0007669"/>
    <property type="project" value="UniProtKB-KW"/>
</dbReference>